<keyword evidence="1" id="KW-0378">Hydrolase</keyword>
<name>A0A3S1DAF7_9BACL</name>
<keyword evidence="2" id="KW-0732">Signal</keyword>
<feature type="signal peptide" evidence="2">
    <location>
        <begin position="1"/>
        <end position="21"/>
    </location>
</feature>
<evidence type="ECO:0000313" key="4">
    <source>
        <dbReference type="EMBL" id="RUT36452.1"/>
    </source>
</evidence>
<comment type="caution">
    <text evidence="4">The sequence shown here is derived from an EMBL/GenBank/DDBJ whole genome shotgun (WGS) entry which is preliminary data.</text>
</comment>
<dbReference type="InterPro" id="IPR036582">
    <property type="entry name" value="Mao_N_sf"/>
</dbReference>
<feature type="domain" description="Copper amine oxidase-like N-terminal" evidence="3">
    <location>
        <begin position="30"/>
        <end position="130"/>
    </location>
</feature>
<dbReference type="Pfam" id="PF13365">
    <property type="entry name" value="Trypsin_2"/>
    <property type="match status" value="1"/>
</dbReference>
<evidence type="ECO:0000313" key="5">
    <source>
        <dbReference type="Proteomes" id="UP000272464"/>
    </source>
</evidence>
<dbReference type="Proteomes" id="UP000272464">
    <property type="component" value="Unassembled WGS sequence"/>
</dbReference>
<evidence type="ECO:0000259" key="3">
    <source>
        <dbReference type="Pfam" id="PF07833"/>
    </source>
</evidence>
<dbReference type="PANTHER" id="PTHR22939:SF129">
    <property type="entry name" value="SERINE PROTEASE HTRA2, MITOCHONDRIAL"/>
    <property type="match status" value="1"/>
</dbReference>
<sequence>MKKVVVLVLFLSLILPATVFGADQGINVYIDGVKLQFTSKPIQENGTTLVPLRTIFEGLGANVKWDAKTQTVKASKNGVNIEIKLGQKFALRNGTKITLTTKPRTINGVTYVPLRFIGESFGNTIEVKGQVINIISPQPPSFEYDGSSNTTAQPSTNFSVQEIGKLSNRVVYIETYDSSNKPLATGSGIVVSSDGKILTNFHVIEGASSVKIEFNDQRSFTTSTLLVKDEDLDLALLKIPATNLQYVKIGDSTSLQLGEEVVAIGSPLGYKNTLTSGVVSQTIRKVDGQNYIQISTPIDHGSSGGALFNMKGELVGVTSAGVQSSANINLAIPSSDVKTFLAKPQAEQSLSSIVQSKPNTSIAAVNTEGAKTLEKYLNDNYGGLTYDGLHLDFEWFVIPSEDRTMYLIGGTMLDGDQWSDWVDKQDANEDAMPTFILYLSNELRNNLNISDTMVSLYLDVYVTQYPSSFPASSITKEGSRYHLVYNFIIGSVDYDSGYLYYLIDPDNNKNYEKVRIK</sequence>
<dbReference type="AlphaFoldDB" id="A0A3S1DAF7"/>
<keyword evidence="1" id="KW-0720">Serine protease</keyword>
<dbReference type="Pfam" id="PF07833">
    <property type="entry name" value="Cu_amine_oxidN1"/>
    <property type="match status" value="1"/>
</dbReference>
<dbReference type="RefSeq" id="WP_127198142.1">
    <property type="nucleotide sequence ID" value="NZ_RZNX01000001.1"/>
</dbReference>
<dbReference type="InterPro" id="IPR012854">
    <property type="entry name" value="Cu_amine_oxidase-like_N"/>
</dbReference>
<gene>
    <name evidence="4" type="ORF">EJP77_05635</name>
</gene>
<keyword evidence="5" id="KW-1185">Reference proteome</keyword>
<dbReference type="GO" id="GO:0006508">
    <property type="term" value="P:proteolysis"/>
    <property type="evidence" value="ECO:0007669"/>
    <property type="project" value="UniProtKB-KW"/>
</dbReference>
<evidence type="ECO:0000256" key="2">
    <source>
        <dbReference type="SAM" id="SignalP"/>
    </source>
</evidence>
<accession>A0A3S1DAF7</accession>
<dbReference type="EMBL" id="RZNX01000001">
    <property type="protein sequence ID" value="RUT36452.1"/>
    <property type="molecule type" value="Genomic_DNA"/>
</dbReference>
<keyword evidence="4" id="KW-0645">Protease</keyword>
<dbReference type="SUPFAM" id="SSF50494">
    <property type="entry name" value="Trypsin-like serine proteases"/>
    <property type="match status" value="1"/>
</dbReference>
<proteinExistence type="predicted"/>
<organism evidence="4 5">
    <name type="scientific">Paenibacillus zeisoli</name>
    <dbReference type="NCBI Taxonomy" id="2496267"/>
    <lineage>
        <taxon>Bacteria</taxon>
        <taxon>Bacillati</taxon>
        <taxon>Bacillota</taxon>
        <taxon>Bacilli</taxon>
        <taxon>Bacillales</taxon>
        <taxon>Paenibacillaceae</taxon>
        <taxon>Paenibacillus</taxon>
    </lineage>
</organism>
<dbReference type="GO" id="GO:0004252">
    <property type="term" value="F:serine-type endopeptidase activity"/>
    <property type="evidence" value="ECO:0007669"/>
    <property type="project" value="InterPro"/>
</dbReference>
<dbReference type="InterPro" id="IPR001940">
    <property type="entry name" value="Peptidase_S1C"/>
</dbReference>
<evidence type="ECO:0000256" key="1">
    <source>
        <dbReference type="ARBA" id="ARBA00022825"/>
    </source>
</evidence>
<reference evidence="4 5" key="1">
    <citation type="submission" date="2018-12" db="EMBL/GenBank/DDBJ databases">
        <authorList>
            <person name="Sun L."/>
            <person name="Chen Z."/>
        </authorList>
    </citation>
    <scope>NUCLEOTIDE SEQUENCE [LARGE SCALE GENOMIC DNA]</scope>
    <source>
        <strain evidence="4 5">3-5-3</strain>
    </source>
</reference>
<dbReference type="InterPro" id="IPR009003">
    <property type="entry name" value="Peptidase_S1_PA"/>
</dbReference>
<feature type="chain" id="PRO_5038907534" evidence="2">
    <location>
        <begin position="22"/>
        <end position="517"/>
    </location>
</feature>
<dbReference type="PANTHER" id="PTHR22939">
    <property type="entry name" value="SERINE PROTEASE FAMILY S1C HTRA-RELATED"/>
    <property type="match status" value="1"/>
</dbReference>
<dbReference type="Gene3D" id="2.40.10.120">
    <property type="match status" value="1"/>
</dbReference>
<dbReference type="PRINTS" id="PR00834">
    <property type="entry name" value="PROTEASES2C"/>
</dbReference>
<protein>
    <submittedName>
        <fullName evidence="4">Trypsin-like serine protease</fullName>
    </submittedName>
</protein>
<dbReference type="SUPFAM" id="SSF55383">
    <property type="entry name" value="Copper amine oxidase, domain N"/>
    <property type="match status" value="1"/>
</dbReference>
<dbReference type="OrthoDB" id="189537at2"/>
<dbReference type="Gene3D" id="3.30.457.10">
    <property type="entry name" value="Copper amine oxidase-like, N-terminal domain"/>
    <property type="match status" value="1"/>
</dbReference>